<dbReference type="GO" id="GO:0005886">
    <property type="term" value="C:plasma membrane"/>
    <property type="evidence" value="ECO:0007669"/>
    <property type="project" value="UniProtKB-SubCell"/>
</dbReference>
<dbReference type="KEGG" id="frc:KX01_1101"/>
<feature type="transmembrane region" description="Helical" evidence="1">
    <location>
        <begin position="51"/>
        <end position="77"/>
    </location>
</feature>
<dbReference type="Pfam" id="PF02592">
    <property type="entry name" value="Vut_1"/>
    <property type="match status" value="1"/>
</dbReference>
<sequence length="240" mass="27243">MTNFELLFLYTIIDFFIAFLAYRLFGKKGLIVFIIISVIAANIQVNKGIDYSVFGYTFSATMGNVMFGGIFLANDLLNEKYGKDEARKAVFISIFAGLSFVVLMCFSTLYQSITSDEYYKNTNEAMDLFFSINGGALKAIIIGNLVYLISQLFDVFIYARFKSYNSELKWLWLRNSGSTAISQLIDTTLITYGFAFAGIIPMEYALEMVFTTLLIKYIVTVINSPLFYLIAFVKPSKRFI</sequence>
<keyword evidence="3" id="KW-1185">Reference proteome</keyword>
<gene>
    <name evidence="2" type="ORF">KX01_1101</name>
</gene>
<comment type="subcellular location">
    <subcellularLocation>
        <location evidence="1">Cell inner membrane</location>
        <topology evidence="1">Multi-pass membrane protein</topology>
    </subcellularLocation>
</comment>
<dbReference type="HAMAP" id="MF_02088">
    <property type="entry name" value="Q_prec_transport"/>
    <property type="match status" value="1"/>
</dbReference>
<comment type="similarity">
    <text evidence="1">Belongs to the vitamin uptake transporter (VUT/ECF) (TC 2.A.88) family. Q precursor transporter subfamily.</text>
</comment>
<reference evidence="3" key="1">
    <citation type="submission" date="2014-10" db="EMBL/GenBank/DDBJ databases">
        <authorList>
            <person name="Kuske C.R."/>
            <person name="Challacombe J.F."/>
            <person name="Daligault H.E."/>
            <person name="Davenport K.W."/>
            <person name="Johnson S.L."/>
            <person name="Siddaramappa S."/>
            <person name="Petersen J.M."/>
        </authorList>
    </citation>
    <scope>NUCLEOTIDE SEQUENCE [LARGE SCALE GENOMIC DNA]</scope>
    <source>
        <strain evidence="3">CA97-1460</strain>
    </source>
</reference>
<keyword evidence="1" id="KW-1003">Cell membrane</keyword>
<proteinExistence type="inferred from homology"/>
<evidence type="ECO:0000313" key="2">
    <source>
        <dbReference type="EMBL" id="APC96723.1"/>
    </source>
</evidence>
<feature type="transmembrane region" description="Helical" evidence="1">
    <location>
        <begin position="214"/>
        <end position="233"/>
    </location>
</feature>
<keyword evidence="1" id="KW-0812">Transmembrane</keyword>
<dbReference type="NCBIfam" id="TIGR00697">
    <property type="entry name" value="queuosine precursor transporter"/>
    <property type="match status" value="1"/>
</dbReference>
<keyword evidence="1" id="KW-0813">Transport</keyword>
<dbReference type="STRING" id="1542390.KX01_1101"/>
<organism evidence="2 3">
    <name type="scientific">Francisella frigiditurris</name>
    <dbReference type="NCBI Taxonomy" id="1542390"/>
    <lineage>
        <taxon>Bacteria</taxon>
        <taxon>Pseudomonadati</taxon>
        <taxon>Pseudomonadota</taxon>
        <taxon>Gammaproteobacteria</taxon>
        <taxon>Thiotrichales</taxon>
        <taxon>Francisellaceae</taxon>
        <taxon>Francisella</taxon>
    </lineage>
</organism>
<evidence type="ECO:0000256" key="1">
    <source>
        <dbReference type="HAMAP-Rule" id="MF_02088"/>
    </source>
</evidence>
<feature type="transmembrane region" description="Helical" evidence="1">
    <location>
        <begin position="6"/>
        <end position="22"/>
    </location>
</feature>
<keyword evidence="1" id="KW-0472">Membrane</keyword>
<feature type="transmembrane region" description="Helical" evidence="1">
    <location>
        <begin position="180"/>
        <end position="202"/>
    </location>
</feature>
<dbReference type="PANTHER" id="PTHR34300">
    <property type="entry name" value="QUEUOSINE PRECURSOR TRANSPORTER-RELATED"/>
    <property type="match status" value="1"/>
</dbReference>
<dbReference type="InterPro" id="IPR003744">
    <property type="entry name" value="YhhQ"/>
</dbReference>
<protein>
    <recommendedName>
        <fullName evidence="1">Probable queuosine precursor transporter</fullName>
        <shortName evidence="1">Q precursor transporter</shortName>
    </recommendedName>
</protein>
<dbReference type="OrthoDB" id="9805479at2"/>
<comment type="function">
    <text evidence="1">Involved in the import of queuosine (Q) precursors, required for Q precursor salvage.</text>
</comment>
<feature type="transmembrane region" description="Helical" evidence="1">
    <location>
        <begin position="29"/>
        <end position="45"/>
    </location>
</feature>
<accession>A0A1J0KSP7</accession>
<dbReference type="RefSeq" id="WP_071664023.1">
    <property type="nucleotide sequence ID" value="NZ_CP009654.1"/>
</dbReference>
<feature type="transmembrane region" description="Helical" evidence="1">
    <location>
        <begin position="136"/>
        <end position="159"/>
    </location>
</feature>
<evidence type="ECO:0000313" key="3">
    <source>
        <dbReference type="Proteomes" id="UP000182521"/>
    </source>
</evidence>
<keyword evidence="1" id="KW-1133">Transmembrane helix</keyword>
<dbReference type="Proteomes" id="UP000182521">
    <property type="component" value="Chromosome"/>
</dbReference>
<dbReference type="GO" id="GO:0022857">
    <property type="term" value="F:transmembrane transporter activity"/>
    <property type="evidence" value="ECO:0007669"/>
    <property type="project" value="UniProtKB-UniRule"/>
</dbReference>
<dbReference type="EMBL" id="CP009654">
    <property type="protein sequence ID" value="APC96723.1"/>
    <property type="molecule type" value="Genomic_DNA"/>
</dbReference>
<name>A0A1J0KSP7_9GAMM</name>
<keyword evidence="1" id="KW-0997">Cell inner membrane</keyword>
<dbReference type="AlphaFoldDB" id="A0A1J0KSP7"/>
<feature type="transmembrane region" description="Helical" evidence="1">
    <location>
        <begin position="89"/>
        <end position="110"/>
    </location>
</feature>
<dbReference type="PANTHER" id="PTHR34300:SF2">
    <property type="entry name" value="QUEUOSINE PRECURSOR TRANSPORTER-RELATED"/>
    <property type="match status" value="1"/>
</dbReference>